<evidence type="ECO:0000256" key="4">
    <source>
        <dbReference type="ARBA" id="ARBA00022679"/>
    </source>
</evidence>
<dbReference type="InterPro" id="IPR017088">
    <property type="entry name" value="Wax_synthase_Magnoliopsida"/>
</dbReference>
<reference evidence="11" key="1">
    <citation type="journal article" date="2022" name="Cell">
        <title>Repeat-based holocentromeres influence genome architecture and karyotype evolution.</title>
        <authorList>
            <person name="Hofstatter P.G."/>
            <person name="Thangavel G."/>
            <person name="Lux T."/>
            <person name="Neumann P."/>
            <person name="Vondrak T."/>
            <person name="Novak P."/>
            <person name="Zhang M."/>
            <person name="Costa L."/>
            <person name="Castellani M."/>
            <person name="Scott A."/>
            <person name="Toegelov H."/>
            <person name="Fuchs J."/>
            <person name="Mata-Sucre Y."/>
            <person name="Dias Y."/>
            <person name="Vanzela A.L.L."/>
            <person name="Huettel B."/>
            <person name="Almeida C.C.S."/>
            <person name="Simkova H."/>
            <person name="Souza G."/>
            <person name="Pedrosa-Harand A."/>
            <person name="Macas J."/>
            <person name="Mayer K.F.X."/>
            <person name="Houben A."/>
            <person name="Marques A."/>
        </authorList>
    </citation>
    <scope>NUCLEOTIDE SEQUENCE</scope>
    <source>
        <strain evidence="11">RhyBre1mFocal</strain>
    </source>
</reference>
<comment type="similarity">
    <text evidence="3">Belongs to the wax synthase family.</text>
</comment>
<proteinExistence type="inferred from homology"/>
<dbReference type="PANTHER" id="PTHR31595">
    <property type="entry name" value="LONG-CHAIN-ALCOHOL O-FATTY-ACYLTRANSFERASE 3-RELATED"/>
    <property type="match status" value="1"/>
</dbReference>
<organism evidence="11 12">
    <name type="scientific">Rhynchospora breviuscula</name>
    <dbReference type="NCBI Taxonomy" id="2022672"/>
    <lineage>
        <taxon>Eukaryota</taxon>
        <taxon>Viridiplantae</taxon>
        <taxon>Streptophyta</taxon>
        <taxon>Embryophyta</taxon>
        <taxon>Tracheophyta</taxon>
        <taxon>Spermatophyta</taxon>
        <taxon>Magnoliopsida</taxon>
        <taxon>Liliopsida</taxon>
        <taxon>Poales</taxon>
        <taxon>Cyperaceae</taxon>
        <taxon>Cyperoideae</taxon>
        <taxon>Rhynchosporeae</taxon>
        <taxon>Rhynchospora</taxon>
    </lineage>
</organism>
<evidence type="ECO:0000256" key="9">
    <source>
        <dbReference type="SAM" id="Phobius"/>
    </source>
</evidence>
<evidence type="ECO:0000313" key="11">
    <source>
        <dbReference type="EMBL" id="KAJ1701819.1"/>
    </source>
</evidence>
<dbReference type="GO" id="GO:0008374">
    <property type="term" value="F:O-acyltransferase activity"/>
    <property type="evidence" value="ECO:0007669"/>
    <property type="project" value="InterPro"/>
</dbReference>
<keyword evidence="8" id="KW-0012">Acyltransferase</keyword>
<keyword evidence="12" id="KW-1185">Reference proteome</keyword>
<evidence type="ECO:0000259" key="10">
    <source>
        <dbReference type="Pfam" id="PF13813"/>
    </source>
</evidence>
<dbReference type="AlphaFoldDB" id="A0A9Q0HX27"/>
<protein>
    <recommendedName>
        <fullName evidence="10">Wax synthase domain-containing protein</fullName>
    </recommendedName>
</protein>
<name>A0A9Q0HX27_9POAL</name>
<dbReference type="InterPro" id="IPR032805">
    <property type="entry name" value="Wax_synthase_dom"/>
</dbReference>
<evidence type="ECO:0000256" key="1">
    <source>
        <dbReference type="ARBA" id="ARBA00004141"/>
    </source>
</evidence>
<comment type="caution">
    <text evidence="11">The sequence shown here is derived from an EMBL/GenBank/DDBJ whole genome shotgun (WGS) entry which is preliminary data.</text>
</comment>
<dbReference type="InterPro" id="IPR044851">
    <property type="entry name" value="Wax_synthase"/>
</dbReference>
<evidence type="ECO:0000256" key="3">
    <source>
        <dbReference type="ARBA" id="ARBA00007282"/>
    </source>
</evidence>
<dbReference type="Proteomes" id="UP001151287">
    <property type="component" value="Unassembled WGS sequence"/>
</dbReference>
<accession>A0A9Q0HX27</accession>
<evidence type="ECO:0000313" key="12">
    <source>
        <dbReference type="Proteomes" id="UP001151287"/>
    </source>
</evidence>
<feature type="transmembrane region" description="Helical" evidence="9">
    <location>
        <begin position="151"/>
        <end position="180"/>
    </location>
</feature>
<keyword evidence="5 9" id="KW-0812">Transmembrane</keyword>
<keyword evidence="4" id="KW-0808">Transferase</keyword>
<sequence length="338" mass="37967">MDFDLELRTVPDVAAGVILCVTYARFISSHLRPGLPRLLPLLPALSLLPFLPMLFTSIHFRTNAGFFISWLCLFKLLLLCFGRGPLDPSLPFISFLSLASLPVKLPTANDPKKQSSFHSLSPKYLLTTAIKAALFAGLLSLYRFRDQIHPYLFLVMLCFHIYLSLELLLGTAAILAGAILGMELEPHFNKPYFSSSLCDFWGRRWNLMVSAILRPSVYIPVRSCMGRAAAVIATFIVSGIMHELMFYYITLLPPNGVVLLFFILHGICTAVEGWYAQHGNWWRPPKILATVGTAVFVICTSFWLFFPAMLRDGTLENGMREIEAMIGLFTGDMYLVKD</sequence>
<dbReference type="GO" id="GO:0006629">
    <property type="term" value="P:lipid metabolic process"/>
    <property type="evidence" value="ECO:0007669"/>
    <property type="project" value="InterPro"/>
</dbReference>
<comment type="pathway">
    <text evidence="2">Secondary metabolite biosynthesis.</text>
</comment>
<dbReference type="PIRSF" id="PIRSF037006">
    <property type="entry name" value="Wax_synthase"/>
    <property type="match status" value="1"/>
</dbReference>
<evidence type="ECO:0000256" key="7">
    <source>
        <dbReference type="ARBA" id="ARBA00023136"/>
    </source>
</evidence>
<dbReference type="EMBL" id="JAMQYH010000001">
    <property type="protein sequence ID" value="KAJ1701819.1"/>
    <property type="molecule type" value="Genomic_DNA"/>
</dbReference>
<dbReference type="Pfam" id="PF13813">
    <property type="entry name" value="MBOAT_2"/>
    <property type="match status" value="1"/>
</dbReference>
<evidence type="ECO:0000256" key="8">
    <source>
        <dbReference type="ARBA" id="ARBA00023315"/>
    </source>
</evidence>
<feature type="transmembrane region" description="Helical" evidence="9">
    <location>
        <begin position="125"/>
        <end position="144"/>
    </location>
</feature>
<feature type="transmembrane region" description="Helical" evidence="9">
    <location>
        <begin position="228"/>
        <end position="250"/>
    </location>
</feature>
<gene>
    <name evidence="11" type="ORF">LUZ63_001598</name>
</gene>
<keyword evidence="6 9" id="KW-1133">Transmembrane helix</keyword>
<feature type="transmembrane region" description="Helical" evidence="9">
    <location>
        <begin position="64"/>
        <end position="82"/>
    </location>
</feature>
<evidence type="ECO:0000256" key="2">
    <source>
        <dbReference type="ARBA" id="ARBA00005179"/>
    </source>
</evidence>
<feature type="transmembrane region" description="Helical" evidence="9">
    <location>
        <begin position="256"/>
        <end position="275"/>
    </location>
</feature>
<feature type="transmembrane region" description="Helical" evidence="9">
    <location>
        <begin position="38"/>
        <end position="58"/>
    </location>
</feature>
<evidence type="ECO:0000256" key="5">
    <source>
        <dbReference type="ARBA" id="ARBA00022692"/>
    </source>
</evidence>
<dbReference type="GO" id="GO:0016020">
    <property type="term" value="C:membrane"/>
    <property type="evidence" value="ECO:0007669"/>
    <property type="project" value="UniProtKB-SubCell"/>
</dbReference>
<dbReference type="PANTHER" id="PTHR31595:SF57">
    <property type="entry name" value="OS04G0481900 PROTEIN"/>
    <property type="match status" value="1"/>
</dbReference>
<keyword evidence="7 9" id="KW-0472">Membrane</keyword>
<dbReference type="OrthoDB" id="1077582at2759"/>
<feature type="domain" description="Wax synthase" evidence="10">
    <location>
        <begin position="185"/>
        <end position="263"/>
    </location>
</feature>
<evidence type="ECO:0000256" key="6">
    <source>
        <dbReference type="ARBA" id="ARBA00022989"/>
    </source>
</evidence>
<comment type="subcellular location">
    <subcellularLocation>
        <location evidence="1">Membrane</location>
        <topology evidence="1">Multi-pass membrane protein</topology>
    </subcellularLocation>
</comment>
<feature type="transmembrane region" description="Helical" evidence="9">
    <location>
        <begin position="287"/>
        <end position="306"/>
    </location>
</feature>